<dbReference type="Proteomes" id="UP001497457">
    <property type="component" value="Chromosome 33rd"/>
</dbReference>
<feature type="region of interest" description="Disordered" evidence="1">
    <location>
        <begin position="1"/>
        <end position="105"/>
    </location>
</feature>
<feature type="transmembrane region" description="Helical" evidence="2">
    <location>
        <begin position="417"/>
        <end position="437"/>
    </location>
</feature>
<keyword evidence="4" id="KW-1185">Reference proteome</keyword>
<feature type="transmembrane region" description="Helical" evidence="2">
    <location>
        <begin position="358"/>
        <end position="377"/>
    </location>
</feature>
<feature type="compositionally biased region" description="Basic and acidic residues" evidence="1">
    <location>
        <begin position="253"/>
        <end position="301"/>
    </location>
</feature>
<reference evidence="3" key="1">
    <citation type="submission" date="2024-10" db="EMBL/GenBank/DDBJ databases">
        <authorList>
            <person name="Ryan C."/>
        </authorList>
    </citation>
    <scope>NUCLEOTIDE SEQUENCE [LARGE SCALE GENOMIC DNA]</scope>
</reference>
<dbReference type="EMBL" id="OZ075143">
    <property type="protein sequence ID" value="CAL5036674.1"/>
    <property type="molecule type" value="Genomic_DNA"/>
</dbReference>
<feature type="region of interest" description="Disordered" evidence="1">
    <location>
        <begin position="244"/>
        <end position="301"/>
    </location>
</feature>
<dbReference type="AlphaFoldDB" id="A0ABC9DC93"/>
<evidence type="ECO:0000256" key="1">
    <source>
        <dbReference type="SAM" id="MobiDB-lite"/>
    </source>
</evidence>
<keyword evidence="2" id="KW-1133">Transmembrane helix</keyword>
<proteinExistence type="predicted"/>
<feature type="transmembrane region" description="Helical" evidence="2">
    <location>
        <begin position="160"/>
        <end position="181"/>
    </location>
</feature>
<gene>
    <name evidence="3" type="ORF">URODEC1_LOCUS84068</name>
</gene>
<organism evidence="3 4">
    <name type="scientific">Urochloa decumbens</name>
    <dbReference type="NCBI Taxonomy" id="240449"/>
    <lineage>
        <taxon>Eukaryota</taxon>
        <taxon>Viridiplantae</taxon>
        <taxon>Streptophyta</taxon>
        <taxon>Embryophyta</taxon>
        <taxon>Tracheophyta</taxon>
        <taxon>Spermatophyta</taxon>
        <taxon>Magnoliopsida</taxon>
        <taxon>Liliopsida</taxon>
        <taxon>Poales</taxon>
        <taxon>Poaceae</taxon>
        <taxon>PACMAD clade</taxon>
        <taxon>Panicoideae</taxon>
        <taxon>Panicodae</taxon>
        <taxon>Paniceae</taxon>
        <taxon>Melinidinae</taxon>
        <taxon>Urochloa</taxon>
    </lineage>
</organism>
<feature type="transmembrane region" description="Helical" evidence="2">
    <location>
        <begin position="188"/>
        <end position="206"/>
    </location>
</feature>
<feature type="transmembrane region" description="Helical" evidence="2">
    <location>
        <begin position="128"/>
        <end position="148"/>
    </location>
</feature>
<keyword evidence="2" id="KW-0472">Membrane</keyword>
<evidence type="ECO:0008006" key="5">
    <source>
        <dbReference type="Google" id="ProtNLM"/>
    </source>
</evidence>
<feature type="transmembrane region" description="Helical" evidence="2">
    <location>
        <begin position="389"/>
        <end position="411"/>
    </location>
</feature>
<sequence length="480" mass="51413">MSSSPPPAAEPKQQPLADVTPNGFKPPSASELVGSPPSAVDSPAAEDALCPEETPSKKALNGELLDPSAEEAATTDTGLKGATPSGVVPPVVEKPPSSEKIASNKEASSAKPSAWIEMRSYFLGVPDSHGAVLFVALVTVLYALLTPWLLRRVAGQPTGFVWTVSILAGSYFFIGAIRFSVTMGFLAIFFRISYAALLSVAATHFIGSNSGAAVATLVTFYAAGIFGHTIAEHVQRAESEAMFTPPSVCNGDQRQKSGGKGDQRQQSDDKDGMKQQSDEKDDMKQQFGGKDDLKQQSGGKDDVNQHNEPLMCFLFVHGVLSLLVLVRMLWVVLYPGSVMFMVATDNHDSEVSLVVEEFSLETLFIIWPWACFVAVILQKGTVVSMSTMVYKVPAYAAALYILSAVLSIALGEAYGLLALWPAPMAMVGLFGYIIAMFSRYNHIRASICSLSKDQQHMVQMALDEPEQKESGSGCKLANGA</sequence>
<evidence type="ECO:0000313" key="3">
    <source>
        <dbReference type="EMBL" id="CAL5036674.1"/>
    </source>
</evidence>
<evidence type="ECO:0000313" key="4">
    <source>
        <dbReference type="Proteomes" id="UP001497457"/>
    </source>
</evidence>
<feature type="transmembrane region" description="Helical" evidence="2">
    <location>
        <begin position="212"/>
        <end position="231"/>
    </location>
</feature>
<accession>A0ABC9DC93</accession>
<feature type="transmembrane region" description="Helical" evidence="2">
    <location>
        <begin position="310"/>
        <end position="333"/>
    </location>
</feature>
<name>A0ABC9DC93_9POAL</name>
<protein>
    <recommendedName>
        <fullName evidence="5">Transmembrane protein</fullName>
    </recommendedName>
</protein>
<evidence type="ECO:0000256" key="2">
    <source>
        <dbReference type="SAM" id="Phobius"/>
    </source>
</evidence>
<keyword evidence="2" id="KW-0812">Transmembrane</keyword>
<feature type="compositionally biased region" description="Low complexity" evidence="1">
    <location>
        <begin position="88"/>
        <end position="100"/>
    </location>
</feature>